<evidence type="ECO:0000313" key="3">
    <source>
        <dbReference type="EMBL" id="MCX2819064.1"/>
    </source>
</evidence>
<dbReference type="Pfam" id="PF01402">
    <property type="entry name" value="RHH_1"/>
    <property type="match status" value="1"/>
</dbReference>
<evidence type="ECO:0000259" key="2">
    <source>
        <dbReference type="Pfam" id="PF01402"/>
    </source>
</evidence>
<name>A0A9Q4GGE2_9EURY</name>
<protein>
    <submittedName>
        <fullName evidence="3">Ribbon-helix-helix domain-containing protein</fullName>
    </submittedName>
</protein>
<dbReference type="SUPFAM" id="SSF47598">
    <property type="entry name" value="Ribbon-helix-helix"/>
    <property type="match status" value="1"/>
</dbReference>
<comment type="caution">
    <text evidence="3">The sequence shown here is derived from an EMBL/GenBank/DDBJ whole genome shotgun (WGS) entry which is preliminary data.</text>
</comment>
<sequence length="77" mass="9066">MSTDSERKPVPVSLPSELVEELDTLVEEGVFSSRSDAIRYGARLVIREEKQHQRLHERADDRAEDDIRERMERKRES</sequence>
<dbReference type="PANTHER" id="PTHR36215:SF1">
    <property type="entry name" value="BLL4998 PROTEIN"/>
    <property type="match status" value="1"/>
</dbReference>
<dbReference type="InterPro" id="IPR002145">
    <property type="entry name" value="CopG"/>
</dbReference>
<dbReference type="CDD" id="cd22231">
    <property type="entry name" value="RHH_NikR_HicB-like"/>
    <property type="match status" value="1"/>
</dbReference>
<feature type="domain" description="Ribbon-helix-helix protein CopG" evidence="2">
    <location>
        <begin position="10"/>
        <end position="39"/>
    </location>
</feature>
<dbReference type="AlphaFoldDB" id="A0A9Q4GGE2"/>
<dbReference type="Proteomes" id="UP001149411">
    <property type="component" value="Unassembled WGS sequence"/>
</dbReference>
<evidence type="ECO:0000256" key="1">
    <source>
        <dbReference type="SAM" id="MobiDB-lite"/>
    </source>
</evidence>
<dbReference type="PANTHER" id="PTHR36215">
    <property type="entry name" value="BLL4998 PROTEIN"/>
    <property type="match status" value="1"/>
</dbReference>
<proteinExistence type="predicted"/>
<dbReference type="RefSeq" id="WP_266087014.1">
    <property type="nucleotide sequence ID" value="NZ_RKLV01000006.1"/>
</dbReference>
<evidence type="ECO:0000313" key="4">
    <source>
        <dbReference type="Proteomes" id="UP001149411"/>
    </source>
</evidence>
<accession>A0A9Q4GGE2</accession>
<reference evidence="3" key="1">
    <citation type="submission" date="2022-09" db="EMBL/GenBank/DDBJ databases">
        <title>Haloadaptaus new haloarchaeum isolated from saline soil.</title>
        <authorList>
            <person name="Duran-Viseras A."/>
            <person name="Sanchez-Porro C."/>
            <person name="Ventosa A."/>
        </authorList>
    </citation>
    <scope>NUCLEOTIDE SEQUENCE</scope>
    <source>
        <strain evidence="3">F3-133</strain>
    </source>
</reference>
<dbReference type="EMBL" id="RKLV01000006">
    <property type="protein sequence ID" value="MCX2819064.1"/>
    <property type="molecule type" value="Genomic_DNA"/>
</dbReference>
<dbReference type="InterPro" id="IPR013321">
    <property type="entry name" value="Arc_rbn_hlx_hlx"/>
</dbReference>
<gene>
    <name evidence="3" type="ORF">EGH25_06830</name>
</gene>
<organism evidence="3 4">
    <name type="scientific">Halorutilus salinus</name>
    <dbReference type="NCBI Taxonomy" id="2487751"/>
    <lineage>
        <taxon>Archaea</taxon>
        <taxon>Methanobacteriati</taxon>
        <taxon>Methanobacteriota</taxon>
        <taxon>Stenosarchaea group</taxon>
        <taxon>Halobacteria</taxon>
        <taxon>Halorutilales</taxon>
        <taxon>Halorutilaceae</taxon>
        <taxon>Halorutilus</taxon>
    </lineage>
</organism>
<dbReference type="Gene3D" id="1.10.1220.10">
    <property type="entry name" value="Met repressor-like"/>
    <property type="match status" value="1"/>
</dbReference>
<feature type="region of interest" description="Disordered" evidence="1">
    <location>
        <begin position="51"/>
        <end position="77"/>
    </location>
</feature>
<dbReference type="InterPro" id="IPR010985">
    <property type="entry name" value="Ribbon_hlx_hlx"/>
</dbReference>
<keyword evidence="4" id="KW-1185">Reference proteome</keyword>
<dbReference type="GO" id="GO:0006355">
    <property type="term" value="P:regulation of DNA-templated transcription"/>
    <property type="evidence" value="ECO:0007669"/>
    <property type="project" value="InterPro"/>
</dbReference>